<dbReference type="Gene3D" id="3.70.10.10">
    <property type="match status" value="1"/>
</dbReference>
<feature type="domain" description="RNA polymerase sigma factor 70 region 4 type 2" evidence="8">
    <location>
        <begin position="125"/>
        <end position="175"/>
    </location>
</feature>
<dbReference type="InterPro" id="IPR007627">
    <property type="entry name" value="RNA_pol_sigma70_r2"/>
</dbReference>
<dbReference type="InterPro" id="IPR046938">
    <property type="entry name" value="DNA_clamp_sf"/>
</dbReference>
<organism evidence="9 10">
    <name type="scientific">Handelsmanbacteria sp. (strain RIFCSPLOWO2_12_FULL_64_10)</name>
    <dbReference type="NCBI Taxonomy" id="1817868"/>
    <lineage>
        <taxon>Bacteria</taxon>
        <taxon>Candidatus Handelsmaniibacteriota</taxon>
    </lineage>
</organism>
<dbReference type="InterPro" id="IPR036388">
    <property type="entry name" value="WH-like_DNA-bd_sf"/>
</dbReference>
<dbReference type="NCBIfam" id="TIGR02937">
    <property type="entry name" value="sigma70-ECF"/>
    <property type="match status" value="1"/>
</dbReference>
<evidence type="ECO:0000313" key="10">
    <source>
        <dbReference type="Proteomes" id="UP000178606"/>
    </source>
</evidence>
<dbReference type="AlphaFoldDB" id="A0A1F6CDS8"/>
<dbReference type="InterPro" id="IPR000838">
    <property type="entry name" value="RNA_pol_sigma70_ECF_CS"/>
</dbReference>
<gene>
    <name evidence="9" type="ORF">A3F84_13940</name>
</gene>
<evidence type="ECO:0000256" key="6">
    <source>
        <dbReference type="RuleBase" id="RU000716"/>
    </source>
</evidence>
<keyword evidence="4 6" id="KW-0238">DNA-binding</keyword>
<keyword evidence="2 6" id="KW-0805">Transcription regulation</keyword>
<dbReference type="Gene3D" id="1.10.10.10">
    <property type="entry name" value="Winged helix-like DNA-binding domain superfamily/Winged helix DNA-binding domain"/>
    <property type="match status" value="1"/>
</dbReference>
<comment type="similarity">
    <text evidence="1 6">Belongs to the sigma-70 factor family. ECF subfamily.</text>
</comment>
<dbReference type="EMBL" id="MFKF01000275">
    <property type="protein sequence ID" value="OGG47072.1"/>
    <property type="molecule type" value="Genomic_DNA"/>
</dbReference>
<dbReference type="PROSITE" id="PS01063">
    <property type="entry name" value="SIGMA70_ECF"/>
    <property type="match status" value="1"/>
</dbReference>
<dbReference type="SUPFAM" id="SSF88659">
    <property type="entry name" value="Sigma3 and sigma4 domains of RNA polymerase sigma factors"/>
    <property type="match status" value="1"/>
</dbReference>
<reference evidence="9 10" key="1">
    <citation type="journal article" date="2016" name="Nat. Commun.">
        <title>Thousands of microbial genomes shed light on interconnected biogeochemical processes in an aquifer system.</title>
        <authorList>
            <person name="Anantharaman K."/>
            <person name="Brown C.T."/>
            <person name="Hug L.A."/>
            <person name="Sharon I."/>
            <person name="Castelle C.J."/>
            <person name="Probst A.J."/>
            <person name="Thomas B.C."/>
            <person name="Singh A."/>
            <person name="Wilkins M.J."/>
            <person name="Karaoz U."/>
            <person name="Brodie E.L."/>
            <person name="Williams K.H."/>
            <person name="Hubbard S.S."/>
            <person name="Banfield J.F."/>
        </authorList>
    </citation>
    <scope>NUCLEOTIDE SEQUENCE [LARGE SCALE GENOMIC DNA]</scope>
    <source>
        <strain evidence="10">RIFCSPLOWO2_12_FULL_64_10</strain>
    </source>
</reference>
<evidence type="ECO:0000256" key="5">
    <source>
        <dbReference type="ARBA" id="ARBA00023163"/>
    </source>
</evidence>
<dbReference type="InterPro" id="IPR013325">
    <property type="entry name" value="RNA_pol_sigma_r2"/>
</dbReference>
<dbReference type="CDD" id="cd06171">
    <property type="entry name" value="Sigma70_r4"/>
    <property type="match status" value="1"/>
</dbReference>
<evidence type="ECO:0000256" key="3">
    <source>
        <dbReference type="ARBA" id="ARBA00023082"/>
    </source>
</evidence>
<dbReference type="Gene3D" id="1.10.1740.10">
    <property type="match status" value="1"/>
</dbReference>
<dbReference type="InterPro" id="IPR039425">
    <property type="entry name" value="RNA_pol_sigma-70-like"/>
</dbReference>
<dbReference type="InterPro" id="IPR013324">
    <property type="entry name" value="RNA_pol_sigma_r3/r4-like"/>
</dbReference>
<protein>
    <recommendedName>
        <fullName evidence="6">RNA polymerase sigma factor</fullName>
    </recommendedName>
</protein>
<accession>A0A1F6CDS8</accession>
<evidence type="ECO:0000256" key="2">
    <source>
        <dbReference type="ARBA" id="ARBA00023015"/>
    </source>
</evidence>
<proteinExistence type="inferred from homology"/>
<evidence type="ECO:0000259" key="8">
    <source>
        <dbReference type="Pfam" id="PF08281"/>
    </source>
</evidence>
<dbReference type="PANTHER" id="PTHR43133">
    <property type="entry name" value="RNA POLYMERASE ECF-TYPE SIGMA FACTO"/>
    <property type="match status" value="1"/>
</dbReference>
<keyword evidence="3 6" id="KW-0731">Sigma factor</keyword>
<dbReference type="GO" id="GO:0016987">
    <property type="term" value="F:sigma factor activity"/>
    <property type="evidence" value="ECO:0007669"/>
    <property type="project" value="UniProtKB-KW"/>
</dbReference>
<dbReference type="GO" id="GO:0003677">
    <property type="term" value="F:DNA binding"/>
    <property type="evidence" value="ECO:0007669"/>
    <property type="project" value="UniProtKB-KW"/>
</dbReference>
<dbReference type="SUPFAM" id="SSF55979">
    <property type="entry name" value="DNA clamp"/>
    <property type="match status" value="1"/>
</dbReference>
<feature type="domain" description="RNA polymerase sigma-70 region 2" evidence="7">
    <location>
        <begin position="27"/>
        <end position="92"/>
    </location>
</feature>
<name>A0A1F6CDS8_HANXR</name>
<dbReference type="Proteomes" id="UP000178606">
    <property type="component" value="Unassembled WGS sequence"/>
</dbReference>
<dbReference type="Pfam" id="PF08281">
    <property type="entry name" value="Sigma70_r4_2"/>
    <property type="match status" value="1"/>
</dbReference>
<dbReference type="SUPFAM" id="SSF88946">
    <property type="entry name" value="Sigma2 domain of RNA polymerase sigma factors"/>
    <property type="match status" value="1"/>
</dbReference>
<evidence type="ECO:0000313" key="9">
    <source>
        <dbReference type="EMBL" id="OGG47072.1"/>
    </source>
</evidence>
<dbReference type="GO" id="GO:0006352">
    <property type="term" value="P:DNA-templated transcription initiation"/>
    <property type="evidence" value="ECO:0007669"/>
    <property type="project" value="InterPro"/>
</dbReference>
<evidence type="ECO:0000259" key="7">
    <source>
        <dbReference type="Pfam" id="PF04542"/>
    </source>
</evidence>
<dbReference type="Pfam" id="PF04542">
    <property type="entry name" value="Sigma70_r2"/>
    <property type="match status" value="1"/>
</dbReference>
<sequence>MASDEQPTDRDLIARALAGDQRAFAVLVQRYGRAVYTRISRTVRYPVDAEDLLQEVFVRAYTQLGRLRDPDRFAAWLRAIADNEARMWHRRRLVQLRLEEMIEAQGADPAASSDDAEIRRLQTTVREALRSLTEAHRQVIVHHYFKGHTYLETADLLGLNVEVVRSRLQKARRRLREEIISMNGQKTQPQTFELGREELHVLRWATAFASRDKKRLKLQGIYLDAGGKMVATDGHRMLLWISERLNHIAAPVILGPWFEMEVPEADRGTLSIEEQRAVIRIPGQKDRVAGIIPGSYVDYNAVLPTTWAIRATVTTEALLKAVDLIADYLAPRHPTDPEGTYQYVPAVEIRLSGAERSLSLVTTREMGYSGPSDAEGKRQDCSTEEVLRLTVNTPVWTFSTSIPAQTETDDPEEVFRIGVNHIYLWDMVRALGLDPDEALELRFTDPLRAILFLPVRHADRKGLLMPLRMRRD</sequence>
<evidence type="ECO:0000256" key="4">
    <source>
        <dbReference type="ARBA" id="ARBA00023125"/>
    </source>
</evidence>
<comment type="caution">
    <text evidence="9">The sequence shown here is derived from an EMBL/GenBank/DDBJ whole genome shotgun (WGS) entry which is preliminary data.</text>
</comment>
<dbReference type="InterPro" id="IPR014284">
    <property type="entry name" value="RNA_pol_sigma-70_dom"/>
</dbReference>
<dbReference type="PANTHER" id="PTHR43133:SF51">
    <property type="entry name" value="RNA POLYMERASE SIGMA FACTOR"/>
    <property type="match status" value="1"/>
</dbReference>
<keyword evidence="5 6" id="KW-0804">Transcription</keyword>
<dbReference type="Gene3D" id="3.10.150.10">
    <property type="entry name" value="DNA Polymerase III, subunit A, domain 2"/>
    <property type="match status" value="2"/>
</dbReference>
<dbReference type="InterPro" id="IPR013249">
    <property type="entry name" value="RNA_pol_sigma70_r4_t2"/>
</dbReference>
<evidence type="ECO:0000256" key="1">
    <source>
        <dbReference type="ARBA" id="ARBA00010641"/>
    </source>
</evidence>